<dbReference type="Pfam" id="PF00069">
    <property type="entry name" value="Pkinase"/>
    <property type="match status" value="2"/>
</dbReference>
<dbReference type="GO" id="GO:0004674">
    <property type="term" value="F:protein serine/threonine kinase activity"/>
    <property type="evidence" value="ECO:0007669"/>
    <property type="project" value="UniProtKB-KW"/>
</dbReference>
<evidence type="ECO:0000256" key="1">
    <source>
        <dbReference type="ARBA" id="ARBA00009903"/>
    </source>
</evidence>
<dbReference type="InterPro" id="IPR000719">
    <property type="entry name" value="Prot_kinase_dom"/>
</dbReference>
<keyword evidence="3" id="KW-0723">Serine/threonine-protein kinase</keyword>
<dbReference type="Gene3D" id="1.10.510.10">
    <property type="entry name" value="Transferase(Phosphotransferase) domain 1"/>
    <property type="match status" value="2"/>
</dbReference>
<keyword evidence="13" id="KW-1185">Reference proteome</keyword>
<organism evidence="12 13">
    <name type="scientific">Ceratopteris richardii</name>
    <name type="common">Triangle waterfern</name>
    <dbReference type="NCBI Taxonomy" id="49495"/>
    <lineage>
        <taxon>Eukaryota</taxon>
        <taxon>Viridiplantae</taxon>
        <taxon>Streptophyta</taxon>
        <taxon>Embryophyta</taxon>
        <taxon>Tracheophyta</taxon>
        <taxon>Polypodiopsida</taxon>
        <taxon>Polypodiidae</taxon>
        <taxon>Polypodiales</taxon>
        <taxon>Pteridineae</taxon>
        <taxon>Pteridaceae</taxon>
        <taxon>Parkerioideae</taxon>
        <taxon>Ceratopteris</taxon>
    </lineage>
</organism>
<dbReference type="FunFam" id="1.10.510.10:FF:000294">
    <property type="entry name" value="Serine/threonine-protein kinase OXI1"/>
    <property type="match status" value="1"/>
</dbReference>
<dbReference type="PANTHER" id="PTHR45637">
    <property type="entry name" value="FLIPPASE KINASE 1-RELATED"/>
    <property type="match status" value="1"/>
</dbReference>
<dbReference type="Gene3D" id="3.30.200.20">
    <property type="entry name" value="Phosphorylase Kinase, domain 1"/>
    <property type="match status" value="1"/>
</dbReference>
<dbReference type="GO" id="GO:0005524">
    <property type="term" value="F:ATP binding"/>
    <property type="evidence" value="ECO:0007669"/>
    <property type="project" value="UniProtKB-KW"/>
</dbReference>
<evidence type="ECO:0000256" key="2">
    <source>
        <dbReference type="ARBA" id="ARBA00012513"/>
    </source>
</evidence>
<evidence type="ECO:0000256" key="4">
    <source>
        <dbReference type="ARBA" id="ARBA00022679"/>
    </source>
</evidence>
<keyword evidence="5" id="KW-0547">Nucleotide-binding</keyword>
<sequence>MPYQSSNILHLIDNFIPVGLLGHGNVGTVILLLSKHSDTPFALKVARAPFSKKQRSHVESDILSSLHHSFLQTLHGYFEFGDHNLLLLDFCSGGDLNVLRQRQPEKRFSETAARFYAAEVVLALEHMHKLGIVYRDLKPENILLQGTGHIMLTDFDLSLRLPAPLKSLKHVKQMVDTIASRGPALYTLKQHILAETERERLTNGCCASGVVARSDTRSDKEGDGHTHRQSPFPWNVVDGAAGCHPCKARRVGGFIIRRLRLLGLNEKMCRRKAISVPPKECNWTRRGCSATDTKHHSRPRKVNTSNMLFSQYSSQCLPRLQRKNSPKSPQRIRICLVGTEEYVAPEVLKGEESSFSMDWWSFGVFLYEMIYGSTPFKGATSEMTLCNILEREPVLPGTKTAAKHLISQLLVKDPPARLGTFGGADAIKQHPYFRGMKWESLSEICRPPFIPEPICFTEIKQRSFSKDWWRGSSNRLYPGDEQSPDVSSTRKSWLHDIMENIQSADLMPDQHEFSTQFSHSSSSVGFVSSSADGGERELRRQAHFSSSEWSSTELDAGRQPADG</sequence>
<dbReference type="EC" id="2.7.11.1" evidence="2"/>
<comment type="caution">
    <text evidence="12">The sequence shown here is derived from an EMBL/GenBank/DDBJ whole genome shotgun (WGS) entry which is preliminary data.</text>
</comment>
<dbReference type="InterPro" id="IPR011009">
    <property type="entry name" value="Kinase-like_dom_sf"/>
</dbReference>
<keyword evidence="7" id="KW-0067">ATP-binding</keyword>
<evidence type="ECO:0000256" key="6">
    <source>
        <dbReference type="ARBA" id="ARBA00022777"/>
    </source>
</evidence>
<evidence type="ECO:0000256" key="3">
    <source>
        <dbReference type="ARBA" id="ARBA00022527"/>
    </source>
</evidence>
<dbReference type="AlphaFoldDB" id="A0A8T2RV15"/>
<evidence type="ECO:0000256" key="9">
    <source>
        <dbReference type="ARBA" id="ARBA00048679"/>
    </source>
</evidence>
<feature type="domain" description="Protein kinase" evidence="11">
    <location>
        <begin position="15"/>
        <end position="433"/>
    </location>
</feature>
<keyword evidence="4" id="KW-0808">Transferase</keyword>
<dbReference type="InterPro" id="IPR008271">
    <property type="entry name" value="Ser/Thr_kinase_AS"/>
</dbReference>
<dbReference type="EMBL" id="CM035429">
    <property type="protein sequence ID" value="KAH7300389.1"/>
    <property type="molecule type" value="Genomic_DNA"/>
</dbReference>
<evidence type="ECO:0000256" key="5">
    <source>
        <dbReference type="ARBA" id="ARBA00022741"/>
    </source>
</evidence>
<feature type="region of interest" description="Disordered" evidence="10">
    <location>
        <begin position="513"/>
        <end position="563"/>
    </location>
</feature>
<proteinExistence type="inferred from homology"/>
<evidence type="ECO:0000256" key="10">
    <source>
        <dbReference type="SAM" id="MobiDB-lite"/>
    </source>
</evidence>
<dbReference type="SUPFAM" id="SSF56112">
    <property type="entry name" value="Protein kinase-like (PK-like)"/>
    <property type="match status" value="1"/>
</dbReference>
<gene>
    <name evidence="12" type="ORF">KP509_24G059900</name>
</gene>
<comment type="similarity">
    <text evidence="1">Belongs to the protein kinase superfamily. AGC Ser/Thr protein kinase family.</text>
</comment>
<reference evidence="12" key="1">
    <citation type="submission" date="2021-08" db="EMBL/GenBank/DDBJ databases">
        <title>WGS assembly of Ceratopteris richardii.</title>
        <authorList>
            <person name="Marchant D.B."/>
            <person name="Chen G."/>
            <person name="Jenkins J."/>
            <person name="Shu S."/>
            <person name="Leebens-Mack J."/>
            <person name="Grimwood J."/>
            <person name="Schmutz J."/>
            <person name="Soltis P."/>
            <person name="Soltis D."/>
            <person name="Chen Z.-H."/>
        </authorList>
    </citation>
    <scope>NUCLEOTIDE SEQUENCE</scope>
    <source>
        <strain evidence="12">Whitten #5841</strain>
        <tissue evidence="12">Leaf</tissue>
    </source>
</reference>
<accession>A0A8T2RV15</accession>
<name>A0A8T2RV15_CERRI</name>
<evidence type="ECO:0000256" key="7">
    <source>
        <dbReference type="ARBA" id="ARBA00022840"/>
    </source>
</evidence>
<evidence type="ECO:0000313" key="13">
    <source>
        <dbReference type="Proteomes" id="UP000825935"/>
    </source>
</evidence>
<feature type="compositionally biased region" description="Polar residues" evidence="10">
    <location>
        <begin position="543"/>
        <end position="553"/>
    </location>
</feature>
<dbReference type="SMART" id="SM00220">
    <property type="entry name" value="S_TKc"/>
    <property type="match status" value="1"/>
</dbReference>
<keyword evidence="6" id="KW-0418">Kinase</keyword>
<evidence type="ECO:0000313" key="12">
    <source>
        <dbReference type="EMBL" id="KAH7300389.1"/>
    </source>
</evidence>
<comment type="catalytic activity">
    <reaction evidence="8">
        <text>L-threonyl-[protein] + ATP = O-phospho-L-threonyl-[protein] + ADP + H(+)</text>
        <dbReference type="Rhea" id="RHEA:46608"/>
        <dbReference type="Rhea" id="RHEA-COMP:11060"/>
        <dbReference type="Rhea" id="RHEA-COMP:11605"/>
        <dbReference type="ChEBI" id="CHEBI:15378"/>
        <dbReference type="ChEBI" id="CHEBI:30013"/>
        <dbReference type="ChEBI" id="CHEBI:30616"/>
        <dbReference type="ChEBI" id="CHEBI:61977"/>
        <dbReference type="ChEBI" id="CHEBI:456216"/>
        <dbReference type="EC" id="2.7.11.1"/>
    </reaction>
</comment>
<evidence type="ECO:0000256" key="8">
    <source>
        <dbReference type="ARBA" id="ARBA00047899"/>
    </source>
</evidence>
<protein>
    <recommendedName>
        <fullName evidence="2">non-specific serine/threonine protein kinase</fullName>
        <ecNumber evidence="2">2.7.11.1</ecNumber>
    </recommendedName>
</protein>
<dbReference type="OrthoDB" id="1929507at2759"/>
<dbReference type="OMA" id="PPEDNIF"/>
<dbReference type="Proteomes" id="UP000825935">
    <property type="component" value="Chromosome 24"/>
</dbReference>
<dbReference type="PROSITE" id="PS00108">
    <property type="entry name" value="PROTEIN_KINASE_ST"/>
    <property type="match status" value="1"/>
</dbReference>
<comment type="catalytic activity">
    <reaction evidence="9">
        <text>L-seryl-[protein] + ATP = O-phospho-L-seryl-[protein] + ADP + H(+)</text>
        <dbReference type="Rhea" id="RHEA:17989"/>
        <dbReference type="Rhea" id="RHEA-COMP:9863"/>
        <dbReference type="Rhea" id="RHEA-COMP:11604"/>
        <dbReference type="ChEBI" id="CHEBI:15378"/>
        <dbReference type="ChEBI" id="CHEBI:29999"/>
        <dbReference type="ChEBI" id="CHEBI:30616"/>
        <dbReference type="ChEBI" id="CHEBI:83421"/>
        <dbReference type="ChEBI" id="CHEBI:456216"/>
        <dbReference type="EC" id="2.7.11.1"/>
    </reaction>
</comment>
<evidence type="ECO:0000259" key="11">
    <source>
        <dbReference type="PROSITE" id="PS50011"/>
    </source>
</evidence>
<dbReference type="PROSITE" id="PS50011">
    <property type="entry name" value="PROTEIN_KINASE_DOM"/>
    <property type="match status" value="1"/>
</dbReference>
<feature type="compositionally biased region" description="Low complexity" evidence="10">
    <location>
        <begin position="513"/>
        <end position="530"/>
    </location>
</feature>